<evidence type="ECO:0000256" key="7">
    <source>
        <dbReference type="SAM" id="Phobius"/>
    </source>
</evidence>
<dbReference type="OrthoDB" id="5393606at2759"/>
<accession>A0A9P9F1W4</accession>
<protein>
    <recommendedName>
        <fullName evidence="8">Rhodopsin domain-containing protein</fullName>
    </recommendedName>
</protein>
<comment type="caution">
    <text evidence="9">The sequence shown here is derived from an EMBL/GenBank/DDBJ whole genome shotgun (WGS) entry which is preliminary data.</text>
</comment>
<dbReference type="Proteomes" id="UP000717696">
    <property type="component" value="Unassembled WGS sequence"/>
</dbReference>
<evidence type="ECO:0000313" key="9">
    <source>
        <dbReference type="EMBL" id="KAH7150556.1"/>
    </source>
</evidence>
<feature type="compositionally biased region" description="Low complexity" evidence="6">
    <location>
        <begin position="266"/>
        <end position="281"/>
    </location>
</feature>
<feature type="compositionally biased region" description="Basic and acidic residues" evidence="6">
    <location>
        <begin position="329"/>
        <end position="338"/>
    </location>
</feature>
<dbReference type="EMBL" id="JAGMUU010000006">
    <property type="protein sequence ID" value="KAH7150556.1"/>
    <property type="molecule type" value="Genomic_DNA"/>
</dbReference>
<keyword evidence="4 7" id="KW-0472">Membrane</keyword>
<dbReference type="InterPro" id="IPR049326">
    <property type="entry name" value="Rhodopsin_dom_fungi"/>
</dbReference>
<dbReference type="PANTHER" id="PTHR33048:SF92">
    <property type="entry name" value="INTEGRAL MEMBRANE PROTEIN"/>
    <property type="match status" value="1"/>
</dbReference>
<keyword evidence="2 7" id="KW-0812">Transmembrane</keyword>
<sequence>TAWVFNVIAFAAIVARLNLRLHIQKRKLMWGDYLICTAGAAVLASNALNTELVRLGAYDKQVEMTLVGFHGDPEAVDEIIKYFVLSHIPLWSSFYLCKASLLAAYLTLFEEFMKKRRFFLWVTIAYNVVAYVVSLAALLFICEPERYWSLSIPGSCAINYGESIFLITWALHFFGDILVFALPWLVVPSLRLRFSVKIALYSSFLLGAVSIIICIIRLVTLETSGAGNDVSLSLMGLWNILESNISVTIACLPSLWPYFGPRESGTTGSKHSASSKKSNATPRESVLQEANKETTEVQSTHPDSGADNRTKLPPNPSSHVGNSEDEEWESRGRSRTRSDTGLVPVEPMSGVMV</sequence>
<comment type="subcellular location">
    <subcellularLocation>
        <location evidence="1">Membrane</location>
        <topology evidence="1">Multi-pass membrane protein</topology>
    </subcellularLocation>
</comment>
<feature type="transmembrane region" description="Helical" evidence="7">
    <location>
        <begin position="88"/>
        <end position="106"/>
    </location>
</feature>
<feature type="transmembrane region" description="Helical" evidence="7">
    <location>
        <begin position="198"/>
        <end position="220"/>
    </location>
</feature>
<feature type="region of interest" description="Disordered" evidence="6">
    <location>
        <begin position="266"/>
        <end position="353"/>
    </location>
</feature>
<keyword evidence="10" id="KW-1185">Reference proteome</keyword>
<reference evidence="9" key="1">
    <citation type="journal article" date="2021" name="Nat. Commun.">
        <title>Genetic determinants of endophytism in the Arabidopsis root mycobiome.</title>
        <authorList>
            <person name="Mesny F."/>
            <person name="Miyauchi S."/>
            <person name="Thiergart T."/>
            <person name="Pickel B."/>
            <person name="Atanasova L."/>
            <person name="Karlsson M."/>
            <person name="Huettel B."/>
            <person name="Barry K.W."/>
            <person name="Haridas S."/>
            <person name="Chen C."/>
            <person name="Bauer D."/>
            <person name="Andreopoulos W."/>
            <person name="Pangilinan J."/>
            <person name="LaButti K."/>
            <person name="Riley R."/>
            <person name="Lipzen A."/>
            <person name="Clum A."/>
            <person name="Drula E."/>
            <person name="Henrissat B."/>
            <person name="Kohler A."/>
            <person name="Grigoriev I.V."/>
            <person name="Martin F.M."/>
            <person name="Hacquard S."/>
        </authorList>
    </citation>
    <scope>NUCLEOTIDE SEQUENCE</scope>
    <source>
        <strain evidence="9">MPI-CAGE-AT-0021</strain>
    </source>
</reference>
<evidence type="ECO:0000256" key="4">
    <source>
        <dbReference type="ARBA" id="ARBA00023136"/>
    </source>
</evidence>
<dbReference type="GO" id="GO:0016020">
    <property type="term" value="C:membrane"/>
    <property type="evidence" value="ECO:0007669"/>
    <property type="project" value="UniProtKB-SubCell"/>
</dbReference>
<feature type="domain" description="Rhodopsin" evidence="8">
    <location>
        <begin position="15"/>
        <end position="259"/>
    </location>
</feature>
<comment type="similarity">
    <text evidence="5">Belongs to the SAT4 family.</text>
</comment>
<dbReference type="Pfam" id="PF20684">
    <property type="entry name" value="Fung_rhodopsin"/>
    <property type="match status" value="1"/>
</dbReference>
<organism evidence="9 10">
    <name type="scientific">Dactylonectria estremocensis</name>
    <dbReference type="NCBI Taxonomy" id="1079267"/>
    <lineage>
        <taxon>Eukaryota</taxon>
        <taxon>Fungi</taxon>
        <taxon>Dikarya</taxon>
        <taxon>Ascomycota</taxon>
        <taxon>Pezizomycotina</taxon>
        <taxon>Sordariomycetes</taxon>
        <taxon>Hypocreomycetidae</taxon>
        <taxon>Hypocreales</taxon>
        <taxon>Nectriaceae</taxon>
        <taxon>Dactylonectria</taxon>
    </lineage>
</organism>
<gene>
    <name evidence="9" type="ORF">B0J13DRAFT_439438</name>
</gene>
<dbReference type="InterPro" id="IPR052337">
    <property type="entry name" value="SAT4-like"/>
</dbReference>
<evidence type="ECO:0000256" key="3">
    <source>
        <dbReference type="ARBA" id="ARBA00022989"/>
    </source>
</evidence>
<name>A0A9P9F1W4_9HYPO</name>
<dbReference type="AlphaFoldDB" id="A0A9P9F1W4"/>
<dbReference type="PANTHER" id="PTHR33048">
    <property type="entry name" value="PTH11-LIKE INTEGRAL MEMBRANE PROTEIN (AFU_ORTHOLOGUE AFUA_5G11245)"/>
    <property type="match status" value="1"/>
</dbReference>
<evidence type="ECO:0000256" key="1">
    <source>
        <dbReference type="ARBA" id="ARBA00004141"/>
    </source>
</evidence>
<feature type="transmembrane region" description="Helical" evidence="7">
    <location>
        <begin position="118"/>
        <end position="141"/>
    </location>
</feature>
<evidence type="ECO:0000256" key="5">
    <source>
        <dbReference type="ARBA" id="ARBA00038359"/>
    </source>
</evidence>
<evidence type="ECO:0000313" key="10">
    <source>
        <dbReference type="Proteomes" id="UP000717696"/>
    </source>
</evidence>
<evidence type="ECO:0000259" key="8">
    <source>
        <dbReference type="Pfam" id="PF20684"/>
    </source>
</evidence>
<evidence type="ECO:0000256" key="6">
    <source>
        <dbReference type="SAM" id="MobiDB-lite"/>
    </source>
</evidence>
<feature type="non-terminal residue" evidence="9">
    <location>
        <position position="1"/>
    </location>
</feature>
<evidence type="ECO:0000256" key="2">
    <source>
        <dbReference type="ARBA" id="ARBA00022692"/>
    </source>
</evidence>
<feature type="transmembrane region" description="Helical" evidence="7">
    <location>
        <begin position="164"/>
        <end position="186"/>
    </location>
</feature>
<feature type="transmembrane region" description="Helical" evidence="7">
    <location>
        <begin position="240"/>
        <end position="259"/>
    </location>
</feature>
<keyword evidence="3 7" id="KW-1133">Transmembrane helix</keyword>
<proteinExistence type="inferred from homology"/>